<dbReference type="SUPFAM" id="SSF103473">
    <property type="entry name" value="MFS general substrate transporter"/>
    <property type="match status" value="1"/>
</dbReference>
<evidence type="ECO:0000256" key="1">
    <source>
        <dbReference type="ARBA" id="ARBA00022692"/>
    </source>
</evidence>
<dbReference type="EMBL" id="HBIU01018020">
    <property type="protein sequence ID" value="CAE0629715.1"/>
    <property type="molecule type" value="Transcribed_RNA"/>
</dbReference>
<feature type="transmembrane region" description="Helical" evidence="5">
    <location>
        <begin position="315"/>
        <end position="339"/>
    </location>
</feature>
<accession>A0A7S3XR38</accession>
<organism evidence="6">
    <name type="scientific">Heterosigma akashiwo</name>
    <name type="common">Chromophytic alga</name>
    <name type="synonym">Heterosigma carterae</name>
    <dbReference type="NCBI Taxonomy" id="2829"/>
    <lineage>
        <taxon>Eukaryota</taxon>
        <taxon>Sar</taxon>
        <taxon>Stramenopiles</taxon>
        <taxon>Ochrophyta</taxon>
        <taxon>Raphidophyceae</taxon>
        <taxon>Chattonellales</taxon>
        <taxon>Chattonellaceae</taxon>
        <taxon>Heterosigma</taxon>
    </lineage>
</organism>
<dbReference type="InterPro" id="IPR036259">
    <property type="entry name" value="MFS_trans_sf"/>
</dbReference>
<dbReference type="PANTHER" id="PTHR23121">
    <property type="entry name" value="SODIUM-DEPENDENT GLUCOSE TRANSPORTER 1"/>
    <property type="match status" value="1"/>
</dbReference>
<keyword evidence="2 5" id="KW-1133">Transmembrane helix</keyword>
<evidence type="ECO:0000256" key="2">
    <source>
        <dbReference type="ARBA" id="ARBA00022989"/>
    </source>
</evidence>
<dbReference type="AlphaFoldDB" id="A0A7S3XR38"/>
<dbReference type="Gene3D" id="1.20.1250.20">
    <property type="entry name" value="MFS general substrate transporter like domains"/>
    <property type="match status" value="1"/>
</dbReference>
<sequence length="439" mass="46621">MEINLEQLAENCDVSLAKATSALIFRSGGAIFGSLFAGKLLNLVEPHSVLISSVFAAAMIMEGCNYATNIWFIYLFFTLMGCLVGFIQVSALLLIRLLFKETAGPWLQSSALTFQLGCVTFPILKDTLSFHLMYHILAVLMALISLYIFSTKKAIIPKLQSPSLRTPGGDAEVQEGSSMGGEGEKSFGRGDVISAFCLFFLGGLIVETTTYLESYIEDVGASVDSDDALVALTSTSLLAQMITLYLQQDASTGSMVTYFISCAAAGLVCQLPPLIWSASSTTALWVTIFGTGLFFGPCWGLVFDVWDRFTAEPTAWGSALLNLGLQGGCGFYASGAYWVWSQRGWPRVLLCSNALAFAAAAACTLALLTVPPGSRKAVAATAAAAARRPSLLGELVLPPAPAGWAKAPARQHHNKKWGSNSVMGEALLGPVVLSRGGTS</sequence>
<dbReference type="Pfam" id="PF07690">
    <property type="entry name" value="MFS_1"/>
    <property type="match status" value="1"/>
</dbReference>
<keyword evidence="3 5" id="KW-0472">Membrane</keyword>
<gene>
    <name evidence="6" type="ORF">HAKA00212_LOCUS8401</name>
</gene>
<evidence type="ECO:0000256" key="3">
    <source>
        <dbReference type="ARBA" id="ARBA00023136"/>
    </source>
</evidence>
<reference evidence="6" key="1">
    <citation type="submission" date="2021-01" db="EMBL/GenBank/DDBJ databases">
        <authorList>
            <person name="Corre E."/>
            <person name="Pelletier E."/>
            <person name="Niang G."/>
            <person name="Scheremetjew M."/>
            <person name="Finn R."/>
            <person name="Kale V."/>
            <person name="Holt S."/>
            <person name="Cochrane G."/>
            <person name="Meng A."/>
            <person name="Brown T."/>
            <person name="Cohen L."/>
        </authorList>
    </citation>
    <scope>NUCLEOTIDE SEQUENCE</scope>
    <source>
        <strain evidence="6">CCMP3107</strain>
    </source>
</reference>
<feature type="region of interest" description="Disordered" evidence="4">
    <location>
        <begin position="164"/>
        <end position="183"/>
    </location>
</feature>
<evidence type="ECO:0008006" key="7">
    <source>
        <dbReference type="Google" id="ProtNLM"/>
    </source>
</evidence>
<protein>
    <recommendedName>
        <fullName evidence="7">Major facilitator superfamily (MFS) profile domain-containing protein</fullName>
    </recommendedName>
</protein>
<feature type="transmembrane region" description="Helical" evidence="5">
    <location>
        <begin position="282"/>
        <end position="303"/>
    </location>
</feature>
<dbReference type="GO" id="GO:0022857">
    <property type="term" value="F:transmembrane transporter activity"/>
    <property type="evidence" value="ECO:0007669"/>
    <property type="project" value="InterPro"/>
</dbReference>
<feature type="transmembrane region" description="Helical" evidence="5">
    <location>
        <begin position="345"/>
        <end position="368"/>
    </location>
</feature>
<name>A0A7S3XR38_HETAK</name>
<evidence type="ECO:0000256" key="5">
    <source>
        <dbReference type="SAM" id="Phobius"/>
    </source>
</evidence>
<evidence type="ECO:0000313" key="6">
    <source>
        <dbReference type="EMBL" id="CAE0629715.1"/>
    </source>
</evidence>
<evidence type="ECO:0000256" key="4">
    <source>
        <dbReference type="SAM" id="MobiDB-lite"/>
    </source>
</evidence>
<dbReference type="InterPro" id="IPR011701">
    <property type="entry name" value="MFS"/>
</dbReference>
<feature type="transmembrane region" description="Helical" evidence="5">
    <location>
        <begin position="130"/>
        <end position="149"/>
    </location>
</feature>
<feature type="transmembrane region" description="Helical" evidence="5">
    <location>
        <begin position="258"/>
        <end position="276"/>
    </location>
</feature>
<feature type="transmembrane region" description="Helical" evidence="5">
    <location>
        <begin position="192"/>
        <end position="216"/>
    </location>
</feature>
<proteinExistence type="predicted"/>
<keyword evidence="1 5" id="KW-0812">Transmembrane</keyword>
<dbReference type="PANTHER" id="PTHR23121:SF9">
    <property type="entry name" value="SODIUM-DEPENDENT GLUCOSE TRANSPORTER 1"/>
    <property type="match status" value="1"/>
</dbReference>
<feature type="transmembrane region" description="Helical" evidence="5">
    <location>
        <begin position="74"/>
        <end position="99"/>
    </location>
</feature>